<gene>
    <name evidence="2" type="ORF">ZIOFF_039838</name>
</gene>
<dbReference type="InterPro" id="IPR006734">
    <property type="entry name" value="PLATZ"/>
</dbReference>
<organism evidence="2 3">
    <name type="scientific">Zingiber officinale</name>
    <name type="common">Ginger</name>
    <name type="synonym">Amomum zingiber</name>
    <dbReference type="NCBI Taxonomy" id="94328"/>
    <lineage>
        <taxon>Eukaryota</taxon>
        <taxon>Viridiplantae</taxon>
        <taxon>Streptophyta</taxon>
        <taxon>Embryophyta</taxon>
        <taxon>Tracheophyta</taxon>
        <taxon>Spermatophyta</taxon>
        <taxon>Magnoliopsida</taxon>
        <taxon>Liliopsida</taxon>
        <taxon>Zingiberales</taxon>
        <taxon>Zingiberaceae</taxon>
        <taxon>Zingiber</taxon>
    </lineage>
</organism>
<dbReference type="PANTHER" id="PTHR31065:SF1">
    <property type="entry name" value="OS09G0116050 PROTEIN"/>
    <property type="match status" value="1"/>
</dbReference>
<reference evidence="2 3" key="1">
    <citation type="submission" date="2020-08" db="EMBL/GenBank/DDBJ databases">
        <title>Plant Genome Project.</title>
        <authorList>
            <person name="Zhang R.-G."/>
        </authorList>
    </citation>
    <scope>NUCLEOTIDE SEQUENCE [LARGE SCALE GENOMIC DNA]</scope>
    <source>
        <tissue evidence="2">Rhizome</tissue>
    </source>
</reference>
<feature type="region of interest" description="Disordered" evidence="1">
    <location>
        <begin position="216"/>
        <end position="250"/>
    </location>
</feature>
<evidence type="ECO:0000256" key="1">
    <source>
        <dbReference type="SAM" id="MobiDB-lite"/>
    </source>
</evidence>
<sequence length="250" mass="27405">MLILHLPSPLSPHEGAAGHAGEVAPWPSAASQRGPAASLRGRASAACDLAVEKLFKSCMIHETTKKNEKNIFCLHCCSSFCPHCLPRHRAIIVSPVLFFGKTELKKIQHSWRFCAGEKVCAPRYVVQVDDLEKLIDCSSVQSYTTNSTKLLFLNERPLRGSGNSCYRPFQDPYIFCSLACKVKELLRNEAPGVRVPPASFRALQSELGAVDAGRMESGVADPSGRCEPAPIVRPARWRGDPGALSRGRHR</sequence>
<dbReference type="PANTHER" id="PTHR31065">
    <property type="entry name" value="PLATZ TRANSCRIPTION FACTOR FAMILY PROTEIN"/>
    <property type="match status" value="1"/>
</dbReference>
<dbReference type="AlphaFoldDB" id="A0A8J5G7J9"/>
<comment type="caution">
    <text evidence="2">The sequence shown here is derived from an EMBL/GenBank/DDBJ whole genome shotgun (WGS) entry which is preliminary data.</text>
</comment>
<dbReference type="Pfam" id="PF04640">
    <property type="entry name" value="PLATZ"/>
    <property type="match status" value="1"/>
</dbReference>
<evidence type="ECO:0000313" key="3">
    <source>
        <dbReference type="Proteomes" id="UP000734854"/>
    </source>
</evidence>
<proteinExistence type="predicted"/>
<evidence type="ECO:0000313" key="2">
    <source>
        <dbReference type="EMBL" id="KAG6500024.1"/>
    </source>
</evidence>
<dbReference type="Proteomes" id="UP000734854">
    <property type="component" value="Unassembled WGS sequence"/>
</dbReference>
<keyword evidence="3" id="KW-1185">Reference proteome</keyword>
<dbReference type="EMBL" id="JACMSC010000011">
    <property type="protein sequence ID" value="KAG6500024.1"/>
    <property type="molecule type" value="Genomic_DNA"/>
</dbReference>
<name>A0A8J5G7J9_ZINOF</name>
<protein>
    <submittedName>
        <fullName evidence="2">Uncharacterized protein</fullName>
    </submittedName>
</protein>
<accession>A0A8J5G7J9</accession>